<protein>
    <submittedName>
        <fullName evidence="1">Uncharacterized protein</fullName>
    </submittedName>
</protein>
<dbReference type="AlphaFoldDB" id="A0A2L0PTL5"/>
<accession>A0A2L0PTL5</accession>
<organism evidence="1 2">
    <name type="scientific">Alcaligenes xylosoxydans xylosoxydans</name>
    <name type="common">Achromobacter xylosoxidans</name>
    <dbReference type="NCBI Taxonomy" id="85698"/>
    <lineage>
        <taxon>Bacteria</taxon>
        <taxon>Pseudomonadati</taxon>
        <taxon>Pseudomonadota</taxon>
        <taxon>Betaproteobacteria</taxon>
        <taxon>Burkholderiales</taxon>
        <taxon>Alcaligenaceae</taxon>
        <taxon>Achromobacter</taxon>
    </lineage>
</organism>
<evidence type="ECO:0000313" key="2">
    <source>
        <dbReference type="Proteomes" id="UP000060602"/>
    </source>
</evidence>
<name>A0A2L0PTL5_ALCXX</name>
<dbReference type="EMBL" id="CP014060">
    <property type="protein sequence ID" value="AUZ18067.1"/>
    <property type="molecule type" value="Genomic_DNA"/>
</dbReference>
<evidence type="ECO:0000313" key="1">
    <source>
        <dbReference type="EMBL" id="AUZ18067.1"/>
    </source>
</evidence>
<sequence length="109" mass="12175">MKVKRIDSGANVEVFGIYWIGGKKYFCGLSKGYDGLLAHDSHEVEIVEASLLGDYVYVNDGVFYKPIVDEALVDDLLEGDSEAFSRFLEILGSERVMLGIWSFIYGVQP</sequence>
<proteinExistence type="predicted"/>
<reference evidence="2" key="1">
    <citation type="submission" date="2015-12" db="EMBL/GenBank/DDBJ databases">
        <title>FDA dAtabase for Regulatory Grade micrObial Sequences (FDA-ARGOS): Supporting development and validation of Infectious Disease Dx tests.</title>
        <authorList>
            <person name="Case J."/>
            <person name="Tallon L."/>
            <person name="Sadzewicz L."/>
            <person name="Sengamalay N."/>
            <person name="Ott S."/>
            <person name="Godinez A."/>
            <person name="Nagaraj S."/>
            <person name="Nadendla S."/>
            <person name="Sichtig H."/>
        </authorList>
    </citation>
    <scope>NUCLEOTIDE SEQUENCE [LARGE SCALE GENOMIC DNA]</scope>
    <source>
        <strain evidence="2">FDAARGOS_147</strain>
    </source>
</reference>
<gene>
    <name evidence="1" type="ORF">AL504_31495</name>
</gene>
<dbReference type="Proteomes" id="UP000060602">
    <property type="component" value="Chromosome"/>
</dbReference>